<organism evidence="3">
    <name type="scientific">uncultured planctomycete 8FN</name>
    <dbReference type="NCBI Taxonomy" id="455070"/>
    <lineage>
        <taxon>Bacteria</taxon>
        <taxon>Pseudomonadati</taxon>
        <taxon>Planctomycetota</taxon>
        <taxon>Planctomycetia</taxon>
        <taxon>Planctomycetales</taxon>
        <taxon>environmental samples</taxon>
    </lineage>
</organism>
<evidence type="ECO:0000259" key="2">
    <source>
        <dbReference type="Pfam" id="PF20766"/>
    </source>
</evidence>
<proteinExistence type="predicted"/>
<evidence type="ECO:0008006" key="4">
    <source>
        <dbReference type="Google" id="ProtNLM"/>
    </source>
</evidence>
<feature type="domain" description="DUF447" evidence="2">
    <location>
        <begin position="109"/>
        <end position="159"/>
    </location>
</feature>
<dbReference type="Gene3D" id="1.20.58.290">
    <property type="entry name" value="Hypothetical membrane protein ta0354_69_121"/>
    <property type="match status" value="1"/>
</dbReference>
<dbReference type="Pfam" id="PF04289">
    <property type="entry name" value="DUF447_N"/>
    <property type="match status" value="1"/>
</dbReference>
<protein>
    <recommendedName>
        <fullName evidence="4">DUF447 family protein</fullName>
    </recommendedName>
</protein>
<evidence type="ECO:0000313" key="3">
    <source>
        <dbReference type="EMBL" id="ABX10681.1"/>
    </source>
</evidence>
<dbReference type="AlphaFoldDB" id="A9LH37"/>
<dbReference type="EMBL" id="EF591888">
    <property type="protein sequence ID" value="ABX10681.1"/>
    <property type="molecule type" value="Genomic_DNA"/>
</dbReference>
<sequence>MGPEVNESTWDTFILKPFHTANTYQNLKRTGQGVLHVTDDVKLFVDGAISRFEDLPAMRPAEMVQGDVLTDCCRFYEFTTLSVDDSSERIEIQCQTVQSGELRPFWGFNRAKHAVLEAAILATRIHLIKKSQLQDDLARLGSIVRKTAGLAEKEAFHKLALFFEEKLP</sequence>
<name>A9LH37_9BACT</name>
<dbReference type="InterPro" id="IPR012349">
    <property type="entry name" value="Split_barrel_FMN-bd"/>
</dbReference>
<reference evidence="3" key="1">
    <citation type="journal article" date="2007" name="ISME J.">
        <title>Fosmids of novel marine Planctomycetes from the Namibian and Oregon coast upwelling systems and their cross-comparison with planctomycete genomes.</title>
        <authorList>
            <person name="Woebken D."/>
            <person name="Teeling H."/>
            <person name="Wecker P."/>
            <person name="Dumitriu A."/>
            <person name="Kostadinov I."/>
            <person name="DeLong E.F."/>
            <person name="Amann R."/>
            <person name="Gloeckner F.O."/>
        </authorList>
    </citation>
    <scope>NUCLEOTIDE SEQUENCE</scope>
</reference>
<evidence type="ECO:0000259" key="1">
    <source>
        <dbReference type="Pfam" id="PF04289"/>
    </source>
</evidence>
<dbReference type="InterPro" id="IPR007386">
    <property type="entry name" value="DUF447_N"/>
</dbReference>
<dbReference type="Pfam" id="PF20766">
    <property type="entry name" value="DUF447_C"/>
    <property type="match status" value="1"/>
</dbReference>
<dbReference type="Gene3D" id="2.30.110.10">
    <property type="entry name" value="Electron Transport, Fmn-binding Protein, Chain A"/>
    <property type="match status" value="1"/>
</dbReference>
<dbReference type="SUPFAM" id="SSF50475">
    <property type="entry name" value="FMN-binding split barrel"/>
    <property type="match status" value="1"/>
</dbReference>
<dbReference type="InterPro" id="IPR049288">
    <property type="entry name" value="DUF447_C"/>
</dbReference>
<accession>A9LH37</accession>
<feature type="domain" description="DUF447" evidence="1">
    <location>
        <begin position="11"/>
        <end position="100"/>
    </location>
</feature>
<gene>
    <name evidence="3" type="ORF">8FN_3</name>
</gene>